<keyword evidence="2" id="KW-1185">Reference proteome</keyword>
<proteinExistence type="predicted"/>
<evidence type="ECO:0000313" key="1">
    <source>
        <dbReference type="EMBL" id="ACV22563.1"/>
    </source>
</evidence>
<protein>
    <submittedName>
        <fullName evidence="1">Phage minor structural protein</fullName>
    </submittedName>
</protein>
<dbReference type="Proteomes" id="UP000002026">
    <property type="component" value="Chromosome"/>
</dbReference>
<evidence type="ECO:0000313" key="2">
    <source>
        <dbReference type="Proteomes" id="UP000002026"/>
    </source>
</evidence>
<dbReference type="eggNOG" id="COG4926">
    <property type="taxonomic scope" value="Bacteria"/>
</dbReference>
<dbReference type="AlphaFoldDB" id="C7N6M8"/>
<name>C7N6M8_SLAHD</name>
<dbReference type="EMBL" id="CP001684">
    <property type="protein sequence ID" value="ACV22563.1"/>
    <property type="molecule type" value="Genomic_DNA"/>
</dbReference>
<dbReference type="STRING" id="471855.Shel_15440"/>
<sequence>MYTLHYDGRLLHDPRSETARLVSARLSLEVNAGGRLEFEMAPGHPLFGRLAPMSAEHEVTVESDGREIFRGRVLKTEEDMTRATEIEAEGQLAYLNDTVSRPFGTYADTGDPPAWTDIAPRPAAEFAQWMVDRHNAAADPSKRFDVTVNELTQTKLTRSSTRRSSTAADLIDGVLEPLTCYLFASFEGGRRTLEFRTEPRKAAQPIEFGRNLLDYASAREGGGVLTAIIPTGKDPDGNEFDLSSYEDGAVAERAGYSKKGDRVYSEAGYAAYGIIEATRSYEAESVSGMVRQACDELAESVMLLESVEVSAVDLNLADPSVMPWRLGDHIRVVSRPHGVNQWMMLTQCTLDICEPTKSTYKLGDTAASMSASNVLRTRSFAADVDELATAVSPLPDAVRDAAEKAEDAQAAAESALDSATLTVTSTHGLLFKNGSESTVLQVAVFPNGGDRLDTIEQVRARFGSGSYIEWKWKHENGDWGTLPSSDPHLSHGGMWLTVTPEDVADKTSFSASLVTP</sequence>
<gene>
    <name evidence="1" type="ordered locus">Shel_15440</name>
</gene>
<reference evidence="1 2" key="1">
    <citation type="journal article" date="2009" name="Stand. Genomic Sci.">
        <title>Complete genome sequence of Slackia heliotrinireducens type strain (RHS 1).</title>
        <authorList>
            <person name="Pukall R."/>
            <person name="Lapidus A."/>
            <person name="Nolan M."/>
            <person name="Copeland A."/>
            <person name="Glavina Del Rio T."/>
            <person name="Lucas S."/>
            <person name="Chen F."/>
            <person name="Tice H."/>
            <person name="Cheng J.F."/>
            <person name="Chertkov O."/>
            <person name="Bruce D."/>
            <person name="Goodwin L."/>
            <person name="Kuske C."/>
            <person name="Brettin T."/>
            <person name="Detter J.C."/>
            <person name="Han C."/>
            <person name="Pitluck S."/>
            <person name="Pati A."/>
            <person name="Mavrommatis K."/>
            <person name="Ivanova N."/>
            <person name="Ovchinnikova G."/>
            <person name="Chen A."/>
            <person name="Palaniappan K."/>
            <person name="Schneider S."/>
            <person name="Rohde M."/>
            <person name="Chain P."/>
            <person name="D'haeseleer P."/>
            <person name="Goker M."/>
            <person name="Bristow J."/>
            <person name="Eisen J.A."/>
            <person name="Markowitz V."/>
            <person name="Kyrpides N.C."/>
            <person name="Klenk H.P."/>
            <person name="Hugenholtz P."/>
        </authorList>
    </citation>
    <scope>NUCLEOTIDE SEQUENCE [LARGE SCALE GENOMIC DNA]</scope>
    <source>
        <strain evidence="2">ATCC 29202 / DSM 20476 / NCTC 11029 / RHS 1</strain>
    </source>
</reference>
<accession>C7N6M8</accession>
<dbReference type="RefSeq" id="WP_012798665.1">
    <property type="nucleotide sequence ID" value="NC_013165.1"/>
</dbReference>
<dbReference type="HOGENOM" id="CLU_527744_0_0_11"/>
<dbReference type="KEGG" id="shi:Shel_15440"/>
<organism evidence="1 2">
    <name type="scientific">Slackia heliotrinireducens (strain ATCC 29202 / DSM 20476 / NCTC 11029 / RHS 1)</name>
    <name type="common">Peptococcus heliotrinreducens</name>
    <dbReference type="NCBI Taxonomy" id="471855"/>
    <lineage>
        <taxon>Bacteria</taxon>
        <taxon>Bacillati</taxon>
        <taxon>Actinomycetota</taxon>
        <taxon>Coriobacteriia</taxon>
        <taxon>Eggerthellales</taxon>
        <taxon>Eggerthellaceae</taxon>
        <taxon>Slackia</taxon>
    </lineage>
</organism>